<organism evidence="8 9">
    <name type="scientific">Candidatus Wallbacteria bacterium HGW-Wallbacteria-1</name>
    <dbReference type="NCBI Taxonomy" id="2013854"/>
    <lineage>
        <taxon>Bacteria</taxon>
        <taxon>Candidatus Walliibacteriota</taxon>
    </lineage>
</organism>
<dbReference type="InterPro" id="IPR002142">
    <property type="entry name" value="Peptidase_S49"/>
</dbReference>
<evidence type="ECO:0000259" key="7">
    <source>
        <dbReference type="Pfam" id="PF01343"/>
    </source>
</evidence>
<dbReference type="InterPro" id="IPR029045">
    <property type="entry name" value="ClpP/crotonase-like_dom_sf"/>
</dbReference>
<feature type="compositionally biased region" description="Polar residues" evidence="5">
    <location>
        <begin position="1"/>
        <end position="17"/>
    </location>
</feature>
<gene>
    <name evidence="8" type="primary">sppA</name>
    <name evidence="8" type="ORF">CVV64_04405</name>
</gene>
<dbReference type="AlphaFoldDB" id="A0A2N1PRR1"/>
<evidence type="ECO:0000256" key="3">
    <source>
        <dbReference type="ARBA" id="ARBA00022801"/>
    </source>
</evidence>
<dbReference type="PANTHER" id="PTHR42987">
    <property type="entry name" value="PEPTIDASE S49"/>
    <property type="match status" value="1"/>
</dbReference>
<reference evidence="8 9" key="1">
    <citation type="journal article" date="2017" name="ISME J.">
        <title>Potential for microbial H2 and metal transformations associated with novel bacteria and archaea in deep terrestrial subsurface sediments.</title>
        <authorList>
            <person name="Hernsdorf A.W."/>
            <person name="Amano Y."/>
            <person name="Miyakawa K."/>
            <person name="Ise K."/>
            <person name="Suzuki Y."/>
            <person name="Anantharaman K."/>
            <person name="Probst A."/>
            <person name="Burstein D."/>
            <person name="Thomas B.C."/>
            <person name="Banfield J.F."/>
        </authorList>
    </citation>
    <scope>NUCLEOTIDE SEQUENCE [LARGE SCALE GENOMIC DNA]</scope>
    <source>
        <strain evidence="8">HGW-Wallbacteria-1</strain>
    </source>
</reference>
<evidence type="ECO:0000256" key="2">
    <source>
        <dbReference type="ARBA" id="ARBA00022670"/>
    </source>
</evidence>
<accession>A0A2N1PRR1</accession>
<keyword evidence="2" id="KW-0645">Protease</keyword>
<evidence type="ECO:0000256" key="1">
    <source>
        <dbReference type="ARBA" id="ARBA00008683"/>
    </source>
</evidence>
<evidence type="ECO:0000313" key="8">
    <source>
        <dbReference type="EMBL" id="PKK91019.1"/>
    </source>
</evidence>
<dbReference type="InterPro" id="IPR047272">
    <property type="entry name" value="S49_SppA_C"/>
</dbReference>
<dbReference type="GO" id="GO:0006508">
    <property type="term" value="P:proteolysis"/>
    <property type="evidence" value="ECO:0007669"/>
    <property type="project" value="UniProtKB-KW"/>
</dbReference>
<keyword evidence="4" id="KW-0720">Serine protease</keyword>
<dbReference type="NCBIfam" id="TIGR00706">
    <property type="entry name" value="SppA_dom"/>
    <property type="match status" value="1"/>
</dbReference>
<dbReference type="Proteomes" id="UP000233256">
    <property type="component" value="Unassembled WGS sequence"/>
</dbReference>
<feature type="transmembrane region" description="Helical" evidence="6">
    <location>
        <begin position="97"/>
        <end position="116"/>
    </location>
</feature>
<evidence type="ECO:0000256" key="5">
    <source>
        <dbReference type="SAM" id="MobiDB-lite"/>
    </source>
</evidence>
<sequence>MNEINNETMTDSDNQVGSRAIDASMADSVDGVTDDSSLSSDTEGDSWEPESLKREISPAASSGSEGVGAREFGGHVPLYDNGEPGADEKSCSSRGSYALVTLLIVLALFSIGLRAGRDGMPVVKTQSAVAIVNISGNIEFSGAGSDGISFMGGSSAESVIRQLEVIRDMDEVKAVVLRVNSPGGTVGAAQEICAHVDKLRDSGKRVVASMGDVAASGGYYVCTGSDRIFANPGTLTGSIGVLMGGFEASALMEKFGVQDNTVTSGEFKDIGSPYRPMKTGERILVKAMVDDCCDQFLERVGKCRNLSPEQIARFSDGRIMTGRQALDMGLVDTLGGFREAVNAAAALAGIKGSPRIIQMKGSAIELMFQRLTSSLRQGLLKTLLPMRGFLALLSLESGTVR</sequence>
<keyword evidence="6" id="KW-0472">Membrane</keyword>
<evidence type="ECO:0000256" key="4">
    <source>
        <dbReference type="ARBA" id="ARBA00022825"/>
    </source>
</evidence>
<dbReference type="Gene3D" id="3.90.226.10">
    <property type="entry name" value="2-enoyl-CoA Hydratase, Chain A, domain 1"/>
    <property type="match status" value="2"/>
</dbReference>
<dbReference type="PANTHER" id="PTHR42987:SF4">
    <property type="entry name" value="PROTEASE SOHB-RELATED"/>
    <property type="match status" value="1"/>
</dbReference>
<dbReference type="InterPro" id="IPR004635">
    <property type="entry name" value="Pept_S49_SppA"/>
</dbReference>
<protein>
    <submittedName>
        <fullName evidence="8">Signal peptide peptidase SppA</fullName>
    </submittedName>
</protein>
<feature type="domain" description="Peptidase S49" evidence="7">
    <location>
        <begin position="199"/>
        <end position="350"/>
    </location>
</feature>
<dbReference type="EMBL" id="PGXC01000003">
    <property type="protein sequence ID" value="PKK91019.1"/>
    <property type="molecule type" value="Genomic_DNA"/>
</dbReference>
<name>A0A2N1PRR1_9BACT</name>
<evidence type="ECO:0000256" key="6">
    <source>
        <dbReference type="SAM" id="Phobius"/>
    </source>
</evidence>
<comment type="similarity">
    <text evidence="1">Belongs to the peptidase S49 family.</text>
</comment>
<keyword evidence="6" id="KW-1133">Transmembrane helix</keyword>
<dbReference type="GO" id="GO:0008236">
    <property type="term" value="F:serine-type peptidase activity"/>
    <property type="evidence" value="ECO:0007669"/>
    <property type="project" value="UniProtKB-KW"/>
</dbReference>
<keyword evidence="6" id="KW-0812">Transmembrane</keyword>
<dbReference type="SUPFAM" id="SSF52096">
    <property type="entry name" value="ClpP/crotonase"/>
    <property type="match status" value="1"/>
</dbReference>
<keyword evidence="3" id="KW-0378">Hydrolase</keyword>
<evidence type="ECO:0000313" key="9">
    <source>
        <dbReference type="Proteomes" id="UP000233256"/>
    </source>
</evidence>
<dbReference type="Pfam" id="PF01343">
    <property type="entry name" value="Peptidase_S49"/>
    <property type="match status" value="1"/>
</dbReference>
<feature type="region of interest" description="Disordered" evidence="5">
    <location>
        <begin position="1"/>
        <end position="91"/>
    </location>
</feature>
<proteinExistence type="inferred from homology"/>
<dbReference type="CDD" id="cd07023">
    <property type="entry name" value="S49_Sppa_N_C"/>
    <property type="match status" value="1"/>
</dbReference>
<comment type="caution">
    <text evidence="8">The sequence shown here is derived from an EMBL/GenBank/DDBJ whole genome shotgun (WGS) entry which is preliminary data.</text>
</comment>